<dbReference type="InterPro" id="IPR002347">
    <property type="entry name" value="SDR_fam"/>
</dbReference>
<comment type="caution">
    <text evidence="3">The sequence shown here is derived from an EMBL/GenBank/DDBJ whole genome shotgun (WGS) entry which is preliminary data.</text>
</comment>
<feature type="transmembrane region" description="Helical" evidence="2">
    <location>
        <begin position="66"/>
        <end position="87"/>
    </location>
</feature>
<keyword evidence="2" id="KW-0812">Transmembrane</keyword>
<name>A0A8H6SI03_MYCCL</name>
<keyword evidence="1" id="KW-0560">Oxidoreductase</keyword>
<gene>
    <name evidence="3" type="ORF">HMN09_00987600</name>
</gene>
<dbReference type="OrthoDB" id="542013at2759"/>
<dbReference type="Proteomes" id="UP000613580">
    <property type="component" value="Unassembled WGS sequence"/>
</dbReference>
<keyword evidence="2" id="KW-0472">Membrane</keyword>
<dbReference type="PRINTS" id="PR00081">
    <property type="entry name" value="GDHRDH"/>
</dbReference>
<dbReference type="GO" id="GO:0016491">
    <property type="term" value="F:oxidoreductase activity"/>
    <property type="evidence" value="ECO:0007669"/>
    <property type="project" value="UniProtKB-KW"/>
</dbReference>
<accession>A0A8H6SI03</accession>
<organism evidence="3 4">
    <name type="scientific">Mycena chlorophos</name>
    <name type="common">Agaric fungus</name>
    <name type="synonym">Agaricus chlorophos</name>
    <dbReference type="NCBI Taxonomy" id="658473"/>
    <lineage>
        <taxon>Eukaryota</taxon>
        <taxon>Fungi</taxon>
        <taxon>Dikarya</taxon>
        <taxon>Basidiomycota</taxon>
        <taxon>Agaricomycotina</taxon>
        <taxon>Agaricomycetes</taxon>
        <taxon>Agaricomycetidae</taxon>
        <taxon>Agaricales</taxon>
        <taxon>Marasmiineae</taxon>
        <taxon>Mycenaceae</taxon>
        <taxon>Mycena</taxon>
    </lineage>
</organism>
<reference evidence="3" key="1">
    <citation type="submission" date="2020-05" db="EMBL/GenBank/DDBJ databases">
        <title>Mycena genomes resolve the evolution of fungal bioluminescence.</title>
        <authorList>
            <person name="Tsai I.J."/>
        </authorList>
    </citation>
    <scope>NUCLEOTIDE SEQUENCE</scope>
    <source>
        <strain evidence="3">110903Hualien_Pintung</strain>
    </source>
</reference>
<protein>
    <submittedName>
        <fullName evidence="3">Retinol dehydrogenase 12</fullName>
    </submittedName>
</protein>
<dbReference type="Gene3D" id="3.40.50.720">
    <property type="entry name" value="NAD(P)-binding Rossmann-like Domain"/>
    <property type="match status" value="1"/>
</dbReference>
<proteinExistence type="predicted"/>
<evidence type="ECO:0000256" key="2">
    <source>
        <dbReference type="SAM" id="Phobius"/>
    </source>
</evidence>
<dbReference type="EMBL" id="JACAZE010000014">
    <property type="protein sequence ID" value="KAF7299811.1"/>
    <property type="molecule type" value="Genomic_DNA"/>
</dbReference>
<dbReference type="Pfam" id="PF00106">
    <property type="entry name" value="adh_short"/>
    <property type="match status" value="1"/>
</dbReference>
<dbReference type="AlphaFoldDB" id="A0A8H6SI03"/>
<dbReference type="PANTHER" id="PTHR43157">
    <property type="entry name" value="PHOSPHATIDYLINOSITOL-GLYCAN BIOSYNTHESIS CLASS F PROTEIN-RELATED"/>
    <property type="match status" value="1"/>
</dbReference>
<feature type="transmembrane region" description="Helical" evidence="2">
    <location>
        <begin position="25"/>
        <end position="45"/>
    </location>
</feature>
<evidence type="ECO:0000313" key="4">
    <source>
        <dbReference type="Proteomes" id="UP000613580"/>
    </source>
</evidence>
<dbReference type="InterPro" id="IPR036291">
    <property type="entry name" value="NAD(P)-bd_dom_sf"/>
</dbReference>
<evidence type="ECO:0000256" key="1">
    <source>
        <dbReference type="ARBA" id="ARBA00023002"/>
    </source>
</evidence>
<dbReference type="SUPFAM" id="SSF51735">
    <property type="entry name" value="NAD(P)-binding Rossmann-fold domains"/>
    <property type="match status" value="1"/>
</dbReference>
<dbReference type="PANTHER" id="PTHR43157:SF31">
    <property type="entry name" value="PHOSPHATIDYLINOSITOL-GLYCAN BIOSYNTHESIS CLASS F PROTEIN"/>
    <property type="match status" value="1"/>
</dbReference>
<evidence type="ECO:0000313" key="3">
    <source>
        <dbReference type="EMBL" id="KAF7299811.1"/>
    </source>
</evidence>
<sequence>MQLTANSQIYSTLALSALSLIPHHVVRISATIIGLILAMAHVVIINRPFAQLSELSSVAETRQGRLMSVSLLSWGLYVSVDVVHISLPVPEPFLIYTATRNSTENQMRLTFRKWLSYQRKKQPPVVEADLTGKTVLVLGASTGLGLEAAIHFARMGARRLILACRSEGRGKAAVEKVKNVTSLSFANTIELWLVDLADFALDILVANATTPVTFQYEPTKDGFETMLQVSTLSTPLVVLRLLPSLKKTAEEHGTVGRVVVVASDAHYMANIDKEVWKGDQIIGTLGSAEYHRKKGRSAMLDRYSVIKLMNIFFARALASRMPQSTPTVIVNTVNPGMCKTELNRDLPFPFGAIMSGAQRLIAFTAEEGSRQLVFAAVGEQKNPETLQGKFIMGGAPLEESDFVVSEEGNKVEGRLWDEVVQILSGVDDKVQGIVDEYASR</sequence>
<keyword evidence="2" id="KW-1133">Transmembrane helix</keyword>
<keyword evidence="4" id="KW-1185">Reference proteome</keyword>